<comment type="caution">
    <text evidence="1">The sequence shown here is derived from an EMBL/GenBank/DDBJ whole genome shotgun (WGS) entry which is preliminary data.</text>
</comment>
<dbReference type="EMBL" id="JYFQ01000097">
    <property type="protein sequence ID" value="KKZ12917.1"/>
    <property type="molecule type" value="Genomic_DNA"/>
</dbReference>
<reference evidence="1 2" key="1">
    <citation type="submission" date="2015-02" db="EMBL/GenBank/DDBJ databases">
        <authorList>
            <person name="Slaby B."/>
            <person name="Hentschel U."/>
        </authorList>
    </citation>
    <scope>NUCLEOTIDE SEQUENCE [LARGE SCALE GENOMIC DNA]</scope>
    <source>
        <strain evidence="1">15L</strain>
    </source>
</reference>
<name>A0A0G8AVY8_9SYNE</name>
<proteinExistence type="predicted"/>
<protein>
    <submittedName>
        <fullName evidence="1">Uncharacterized protein</fullName>
    </submittedName>
</protein>
<organism evidence="1 2">
    <name type="scientific">Candidatus Synechococcus spongiarum 15L</name>
    <dbReference type="NCBI Taxonomy" id="1608419"/>
    <lineage>
        <taxon>Bacteria</taxon>
        <taxon>Bacillati</taxon>
        <taxon>Cyanobacteriota</taxon>
        <taxon>Cyanophyceae</taxon>
        <taxon>Synechococcales</taxon>
        <taxon>Synechococcaceae</taxon>
        <taxon>Synechococcus</taxon>
    </lineage>
</organism>
<gene>
    <name evidence="1" type="ORF">TQ37_04930</name>
</gene>
<sequence>MFSGQLTTHFQVNSFVSSSASEEWLIVLFFLRSFLIEPLFADFFFCIFESIGIYRLDSFYGLSIATQFFCMAQGKRAFKTSRLGWAVIVEQKGVSWDGARWTHFCVGTDNQVPHQNQGVNDIGFPGGIAPIECDSRQGVLLDPWHREDRSSPVFRHDPLGGSQEQFLSVADGAVVLHSEAEEHGSSHQAWLI</sequence>
<accession>A0A0G8AVY8</accession>
<evidence type="ECO:0000313" key="1">
    <source>
        <dbReference type="EMBL" id="KKZ12917.1"/>
    </source>
</evidence>
<dbReference type="AlphaFoldDB" id="A0A0G8AVY8"/>
<evidence type="ECO:0000313" key="2">
    <source>
        <dbReference type="Proteomes" id="UP000035037"/>
    </source>
</evidence>
<reference evidence="1 2" key="2">
    <citation type="submission" date="2015-05" db="EMBL/GenBank/DDBJ databases">
        <title>Lifestyle Evolution in Cyanobacterial Symbionts of Sponges.</title>
        <authorList>
            <person name="Burgsdorf I."/>
            <person name="Slaby B.M."/>
            <person name="Handley K.M."/>
            <person name="Haber M."/>
            <person name="Blom J."/>
            <person name="Marshall C.W."/>
            <person name="Gilbert J.A."/>
            <person name="Hentschel U."/>
            <person name="Steindler L."/>
        </authorList>
    </citation>
    <scope>NUCLEOTIDE SEQUENCE [LARGE SCALE GENOMIC DNA]</scope>
    <source>
        <strain evidence="1">15L</strain>
    </source>
</reference>
<dbReference type="Proteomes" id="UP000035037">
    <property type="component" value="Unassembled WGS sequence"/>
</dbReference>